<dbReference type="SMART" id="SM00342">
    <property type="entry name" value="HTH_ARAC"/>
    <property type="match status" value="1"/>
</dbReference>
<organism evidence="5 6">
    <name type="scientific">Peribacillus deserti</name>
    <dbReference type="NCBI Taxonomy" id="673318"/>
    <lineage>
        <taxon>Bacteria</taxon>
        <taxon>Bacillati</taxon>
        <taxon>Bacillota</taxon>
        <taxon>Bacilli</taxon>
        <taxon>Bacillales</taxon>
        <taxon>Bacillaceae</taxon>
        <taxon>Peribacillus</taxon>
    </lineage>
</organism>
<dbReference type="Proteomes" id="UP000234748">
    <property type="component" value="Unassembled WGS sequence"/>
</dbReference>
<protein>
    <submittedName>
        <fullName evidence="5">AraC family transcriptional regulator</fullName>
    </submittedName>
</protein>
<keyword evidence="6" id="KW-1185">Reference proteome</keyword>
<reference evidence="5 6" key="1">
    <citation type="submission" date="2017-11" db="EMBL/GenBank/DDBJ databases">
        <title>Comparitive Functional Genomics of Dry Heat Resistant strains isolated from the Viking Spacecraft.</title>
        <authorList>
            <person name="Seuylemezian A."/>
            <person name="Cooper K."/>
            <person name="Vaishampayan P."/>
        </authorList>
    </citation>
    <scope>NUCLEOTIDE SEQUENCE [LARGE SCALE GENOMIC DNA]</scope>
    <source>
        <strain evidence="5 6">V1-29</strain>
    </source>
</reference>
<sequence>MTKNDSTNFVLHAKSDGFYWEGIGQLSIKTFFNGKAHYKTNKGFFAVEESRYLLLNEGAYTISIDETKIVESFCVFFKNGFAEEVYYSLNETQDSLLTDPFKDTSSIGFFEKTYYKNKTLSSQLETFKHRLPTLDIDSVGYEEQFHKIMFSILNEHFNTYKKIESIHAIRNTTREELYRRVSIAHDYIRSYFNQPIKLDEVARVACLSPNHLLRTYYQIYGRTPHQHISEFRIQKAKQLLSNTEKNMTDITFLLGFQNPVSFSKMFKQHVGFSPKEYRKKVILDKKL</sequence>
<dbReference type="PANTHER" id="PTHR43280">
    <property type="entry name" value="ARAC-FAMILY TRANSCRIPTIONAL REGULATOR"/>
    <property type="match status" value="1"/>
</dbReference>
<evidence type="ECO:0000313" key="5">
    <source>
        <dbReference type="EMBL" id="PLT29538.1"/>
    </source>
</evidence>
<dbReference type="PROSITE" id="PS00041">
    <property type="entry name" value="HTH_ARAC_FAMILY_1"/>
    <property type="match status" value="1"/>
</dbReference>
<dbReference type="GO" id="GO:0003700">
    <property type="term" value="F:DNA-binding transcription factor activity"/>
    <property type="evidence" value="ECO:0007669"/>
    <property type="project" value="InterPro"/>
</dbReference>
<dbReference type="EMBL" id="PGUY01000038">
    <property type="protein sequence ID" value="PLT29538.1"/>
    <property type="molecule type" value="Genomic_DNA"/>
</dbReference>
<keyword evidence="2" id="KW-0238">DNA-binding</keyword>
<dbReference type="AlphaFoldDB" id="A0A2N5M592"/>
<comment type="caution">
    <text evidence="5">The sequence shown here is derived from an EMBL/GenBank/DDBJ whole genome shotgun (WGS) entry which is preliminary data.</text>
</comment>
<dbReference type="InterPro" id="IPR009057">
    <property type="entry name" value="Homeodomain-like_sf"/>
</dbReference>
<name>A0A2N5M592_9BACI</name>
<dbReference type="OrthoDB" id="192171at2"/>
<dbReference type="RefSeq" id="WP_101642651.1">
    <property type="nucleotide sequence ID" value="NZ_PGUY01000038.1"/>
</dbReference>
<dbReference type="PRINTS" id="PR00032">
    <property type="entry name" value="HTHARAC"/>
</dbReference>
<keyword evidence="1" id="KW-0805">Transcription regulation</keyword>
<accession>A0A2N5M592</accession>
<feature type="domain" description="HTH araC/xylS-type" evidence="4">
    <location>
        <begin position="182"/>
        <end position="280"/>
    </location>
</feature>
<evidence type="ECO:0000256" key="1">
    <source>
        <dbReference type="ARBA" id="ARBA00023015"/>
    </source>
</evidence>
<evidence type="ECO:0000256" key="3">
    <source>
        <dbReference type="ARBA" id="ARBA00023163"/>
    </source>
</evidence>
<gene>
    <name evidence="5" type="ORF">CUU66_12500</name>
</gene>
<dbReference type="Gene3D" id="1.10.10.60">
    <property type="entry name" value="Homeodomain-like"/>
    <property type="match status" value="2"/>
</dbReference>
<dbReference type="SUPFAM" id="SSF46689">
    <property type="entry name" value="Homeodomain-like"/>
    <property type="match status" value="2"/>
</dbReference>
<evidence type="ECO:0000313" key="6">
    <source>
        <dbReference type="Proteomes" id="UP000234748"/>
    </source>
</evidence>
<dbReference type="InterPro" id="IPR020449">
    <property type="entry name" value="Tscrpt_reg_AraC-type_HTH"/>
</dbReference>
<dbReference type="GO" id="GO:0043565">
    <property type="term" value="F:sequence-specific DNA binding"/>
    <property type="evidence" value="ECO:0007669"/>
    <property type="project" value="InterPro"/>
</dbReference>
<dbReference type="PROSITE" id="PS01124">
    <property type="entry name" value="HTH_ARAC_FAMILY_2"/>
    <property type="match status" value="1"/>
</dbReference>
<evidence type="ECO:0000256" key="2">
    <source>
        <dbReference type="ARBA" id="ARBA00023125"/>
    </source>
</evidence>
<dbReference type="InterPro" id="IPR018060">
    <property type="entry name" value="HTH_AraC"/>
</dbReference>
<keyword evidence="3" id="KW-0804">Transcription</keyword>
<evidence type="ECO:0000259" key="4">
    <source>
        <dbReference type="PROSITE" id="PS01124"/>
    </source>
</evidence>
<dbReference type="PANTHER" id="PTHR43280:SF2">
    <property type="entry name" value="HTH-TYPE TRANSCRIPTIONAL REGULATOR EXSA"/>
    <property type="match status" value="1"/>
</dbReference>
<dbReference type="Pfam" id="PF12833">
    <property type="entry name" value="HTH_18"/>
    <property type="match status" value="1"/>
</dbReference>
<proteinExistence type="predicted"/>
<dbReference type="InterPro" id="IPR018062">
    <property type="entry name" value="HTH_AraC-typ_CS"/>
</dbReference>